<keyword evidence="4" id="KW-1185">Reference proteome</keyword>
<accession>A0A7L6N515</accession>
<dbReference type="InterPro" id="IPR005181">
    <property type="entry name" value="SASA"/>
</dbReference>
<organism evidence="3 4">
    <name type="scientific">Hujiaoplasma nucleasis</name>
    <dbReference type="NCBI Taxonomy" id="2725268"/>
    <lineage>
        <taxon>Bacteria</taxon>
        <taxon>Bacillati</taxon>
        <taxon>Mycoplasmatota</taxon>
        <taxon>Mollicutes</taxon>
        <taxon>Candidatus Izemoplasmatales</taxon>
        <taxon>Hujiaoplasmataceae</taxon>
        <taxon>Hujiaoplasma</taxon>
    </lineage>
</organism>
<dbReference type="KEGG" id="tbk:HF295_05635"/>
<dbReference type="InterPro" id="IPR036514">
    <property type="entry name" value="SGNH_hydro_sf"/>
</dbReference>
<dbReference type="RefSeq" id="WP_312031200.1">
    <property type="nucleotide sequence ID" value="NZ_CP051151.1"/>
</dbReference>
<evidence type="ECO:0000313" key="4">
    <source>
        <dbReference type="Proteomes" id="UP000512167"/>
    </source>
</evidence>
<keyword evidence="1" id="KW-0378">Hydrolase</keyword>
<dbReference type="GO" id="GO:0005975">
    <property type="term" value="P:carbohydrate metabolic process"/>
    <property type="evidence" value="ECO:0007669"/>
    <property type="project" value="TreeGrafter"/>
</dbReference>
<gene>
    <name evidence="3" type="ORF">HF295_05635</name>
</gene>
<dbReference type="EMBL" id="CP051151">
    <property type="protein sequence ID" value="QLY40367.1"/>
    <property type="molecule type" value="Genomic_DNA"/>
</dbReference>
<reference evidence="3 4" key="1">
    <citation type="submission" date="2020-04" db="EMBL/GenBank/DDBJ databases">
        <authorList>
            <person name="Zheng R.K."/>
            <person name="Sun C.M."/>
        </authorList>
    </citation>
    <scope>NUCLEOTIDE SEQUENCE [LARGE SCALE GENOMIC DNA]</scope>
    <source>
        <strain evidence="4">zrk29</strain>
    </source>
</reference>
<dbReference type="AlphaFoldDB" id="A0A7L6N515"/>
<dbReference type="Proteomes" id="UP000512167">
    <property type="component" value="Chromosome"/>
</dbReference>
<sequence>MKKYFTLAPIFHDNMIFQADKTIRVYGKCKKNIEVKINFLNQEEVIKTNSEEFVFELKAEKYQDKGFSFTVSSKKQVETIYNCLIGDVYLFIGGRNITQSLAMSSKQEDYTSFDIRFLDLNKQNQWMVSGRDSIDQISVLSYLFAKNLHQQNRIPLGIIVYGKEDENIFSWSNKNVILNDIEMKNYLNGVFQLKEHHLARDYNFLKKHIFNFSVKSMILYQGENDFQHFHFYEKALSSMIKSFRMEFKDLYLPVHIIQISSFENKHKNYIASSEIRIAQSNLCADKSKVYVVSVVDIDEKDMVSLNKNILSQRLVKLVLEKQYNMGKNALCPQLFSYRQRAGQVDIYVHNNFLALVSKSGQKLGFYYTNNIVDFYPVRDVLIENNQISLKICEDAKEIRYAYDDNPTCDIYTSNGLPLLPFKIVLDQAS</sequence>
<name>A0A7L6N515_9MOLU</name>
<dbReference type="PANTHER" id="PTHR22901">
    <property type="entry name" value="SIALATE O-ACETYLESTERASE"/>
    <property type="match status" value="1"/>
</dbReference>
<dbReference type="Pfam" id="PF03629">
    <property type="entry name" value="SASA"/>
    <property type="match status" value="1"/>
</dbReference>
<dbReference type="GO" id="GO:0001681">
    <property type="term" value="F:sialate O-acetylesterase activity"/>
    <property type="evidence" value="ECO:0007669"/>
    <property type="project" value="InterPro"/>
</dbReference>
<proteinExistence type="predicted"/>
<feature type="domain" description="Sialate O-acetylesterase" evidence="2">
    <location>
        <begin position="88"/>
        <end position="301"/>
    </location>
</feature>
<dbReference type="SUPFAM" id="SSF52266">
    <property type="entry name" value="SGNH hydrolase"/>
    <property type="match status" value="1"/>
</dbReference>
<protein>
    <recommendedName>
        <fullName evidence="2">Sialate O-acetylesterase domain-containing protein</fullName>
    </recommendedName>
</protein>
<evidence type="ECO:0000313" key="3">
    <source>
        <dbReference type="EMBL" id="QLY40367.1"/>
    </source>
</evidence>
<dbReference type="PANTHER" id="PTHR22901:SF0">
    <property type="entry name" value="SIALATE O-ACETYLESTERASE"/>
    <property type="match status" value="1"/>
</dbReference>
<evidence type="ECO:0000259" key="2">
    <source>
        <dbReference type="Pfam" id="PF03629"/>
    </source>
</evidence>
<evidence type="ECO:0000256" key="1">
    <source>
        <dbReference type="ARBA" id="ARBA00022801"/>
    </source>
</evidence>
<dbReference type="InterPro" id="IPR039329">
    <property type="entry name" value="SIAE"/>
</dbReference>
<dbReference type="Gene3D" id="3.40.50.1110">
    <property type="entry name" value="SGNH hydrolase"/>
    <property type="match status" value="1"/>
</dbReference>